<accession>A0ACC2PXI7</accession>
<gene>
    <name evidence="1" type="ORF">QAD02_024003</name>
</gene>
<dbReference type="Proteomes" id="UP001239111">
    <property type="component" value="Chromosome 1"/>
</dbReference>
<dbReference type="EMBL" id="CM056741">
    <property type="protein sequence ID" value="KAJ8688208.1"/>
    <property type="molecule type" value="Genomic_DNA"/>
</dbReference>
<protein>
    <submittedName>
        <fullName evidence="1">Uncharacterized protein</fullName>
    </submittedName>
</protein>
<reference evidence="1" key="1">
    <citation type="submission" date="2023-04" db="EMBL/GenBank/DDBJ databases">
        <title>A chromosome-level genome assembly of the parasitoid wasp Eretmocerus hayati.</title>
        <authorList>
            <person name="Zhong Y."/>
            <person name="Liu S."/>
            <person name="Liu Y."/>
        </authorList>
    </citation>
    <scope>NUCLEOTIDE SEQUENCE</scope>
    <source>
        <strain evidence="1">ZJU_SS_LIU_2023</strain>
    </source>
</reference>
<evidence type="ECO:0000313" key="2">
    <source>
        <dbReference type="Proteomes" id="UP001239111"/>
    </source>
</evidence>
<keyword evidence="2" id="KW-1185">Reference proteome</keyword>
<evidence type="ECO:0000313" key="1">
    <source>
        <dbReference type="EMBL" id="KAJ8688208.1"/>
    </source>
</evidence>
<comment type="caution">
    <text evidence="1">The sequence shown here is derived from an EMBL/GenBank/DDBJ whole genome shotgun (WGS) entry which is preliminary data.</text>
</comment>
<organism evidence="1 2">
    <name type="scientific">Eretmocerus hayati</name>
    <dbReference type="NCBI Taxonomy" id="131215"/>
    <lineage>
        <taxon>Eukaryota</taxon>
        <taxon>Metazoa</taxon>
        <taxon>Ecdysozoa</taxon>
        <taxon>Arthropoda</taxon>
        <taxon>Hexapoda</taxon>
        <taxon>Insecta</taxon>
        <taxon>Pterygota</taxon>
        <taxon>Neoptera</taxon>
        <taxon>Endopterygota</taxon>
        <taxon>Hymenoptera</taxon>
        <taxon>Apocrita</taxon>
        <taxon>Proctotrupomorpha</taxon>
        <taxon>Chalcidoidea</taxon>
        <taxon>Aphelinidae</taxon>
        <taxon>Aphelininae</taxon>
        <taxon>Eretmocerus</taxon>
    </lineage>
</organism>
<sequence length="103" mass="11852">MCHRRQHNFGPTGHRSFSPPGCKMSESEFQHQQQAAEPQTKHLVRVCANPHRCRFMSAGDKWQVGPLLLHRRHVVIILTVTTTAQTSASLGWCNLFISNWREF</sequence>
<proteinExistence type="predicted"/>
<name>A0ACC2PXI7_9HYME</name>